<organism evidence="2 3">
    <name type="scientific">Actinacidiphila yanglinensis</name>
    <dbReference type="NCBI Taxonomy" id="310779"/>
    <lineage>
        <taxon>Bacteria</taxon>
        <taxon>Bacillati</taxon>
        <taxon>Actinomycetota</taxon>
        <taxon>Actinomycetes</taxon>
        <taxon>Kitasatosporales</taxon>
        <taxon>Streptomycetaceae</taxon>
        <taxon>Actinacidiphila</taxon>
    </lineage>
</organism>
<proteinExistence type="predicted"/>
<accession>A0A1H6DPY6</accession>
<dbReference type="Proteomes" id="UP000236754">
    <property type="component" value="Unassembled WGS sequence"/>
</dbReference>
<gene>
    <name evidence="2" type="ORF">SAMN05216223_11888</name>
</gene>
<dbReference type="EMBL" id="FNVU01000018">
    <property type="protein sequence ID" value="SEG87392.1"/>
    <property type="molecule type" value="Genomic_DNA"/>
</dbReference>
<reference evidence="2 3" key="1">
    <citation type="submission" date="2016-10" db="EMBL/GenBank/DDBJ databases">
        <authorList>
            <person name="de Groot N.N."/>
        </authorList>
    </citation>
    <scope>NUCLEOTIDE SEQUENCE [LARGE SCALE GENOMIC DNA]</scope>
    <source>
        <strain evidence="2 3">CGMCC 4.2023</strain>
    </source>
</reference>
<dbReference type="RefSeq" id="WP_103889357.1">
    <property type="nucleotide sequence ID" value="NZ_FNVU01000018.1"/>
</dbReference>
<keyword evidence="3" id="KW-1185">Reference proteome</keyword>
<protein>
    <submittedName>
        <fullName evidence="2">Protein N-acetyltransferase, RimJ/RimL family</fullName>
    </submittedName>
</protein>
<dbReference type="InterPro" id="IPR016181">
    <property type="entry name" value="Acyl_CoA_acyltransferase"/>
</dbReference>
<keyword evidence="2" id="KW-0808">Transferase</keyword>
<dbReference type="Gene3D" id="3.40.630.30">
    <property type="match status" value="1"/>
</dbReference>
<dbReference type="OrthoDB" id="9814648at2"/>
<dbReference type="GO" id="GO:0016747">
    <property type="term" value="F:acyltransferase activity, transferring groups other than amino-acyl groups"/>
    <property type="evidence" value="ECO:0007669"/>
    <property type="project" value="InterPro"/>
</dbReference>
<evidence type="ECO:0000259" key="1">
    <source>
        <dbReference type="PROSITE" id="PS51186"/>
    </source>
</evidence>
<sequence>MVELREFEPADGRLLATWVDGPVELWRWSGKNFSWPLDEQQLAAYAAESATPLRRSWMAVDPRDGRAVGHASVRVDAAAAGGRLGRVLVAPEARGKGFGAAMVAGVLTRAFGELGLERVELGVWDDNAAAVRLYEGLGFVCDHVLRDVTQHAGRSWSAMQMSMRRSSWEAGASSGLS</sequence>
<dbReference type="Pfam" id="PF00583">
    <property type="entry name" value="Acetyltransf_1"/>
    <property type="match status" value="1"/>
</dbReference>
<dbReference type="PANTHER" id="PTHR43415:SF5">
    <property type="entry name" value="ACETYLTRANSFERASE"/>
    <property type="match status" value="1"/>
</dbReference>
<feature type="domain" description="N-acetyltransferase" evidence="1">
    <location>
        <begin position="2"/>
        <end position="166"/>
    </location>
</feature>
<name>A0A1H6DPY6_9ACTN</name>
<dbReference type="PROSITE" id="PS51186">
    <property type="entry name" value="GNAT"/>
    <property type="match status" value="1"/>
</dbReference>
<dbReference type="CDD" id="cd04301">
    <property type="entry name" value="NAT_SF"/>
    <property type="match status" value="1"/>
</dbReference>
<dbReference type="AlphaFoldDB" id="A0A1H6DPY6"/>
<evidence type="ECO:0000313" key="3">
    <source>
        <dbReference type="Proteomes" id="UP000236754"/>
    </source>
</evidence>
<dbReference type="InterPro" id="IPR000182">
    <property type="entry name" value="GNAT_dom"/>
</dbReference>
<dbReference type="SUPFAM" id="SSF55729">
    <property type="entry name" value="Acyl-CoA N-acyltransferases (Nat)"/>
    <property type="match status" value="1"/>
</dbReference>
<evidence type="ECO:0000313" key="2">
    <source>
        <dbReference type="EMBL" id="SEG87392.1"/>
    </source>
</evidence>
<dbReference type="PANTHER" id="PTHR43415">
    <property type="entry name" value="SPERMIDINE N(1)-ACETYLTRANSFERASE"/>
    <property type="match status" value="1"/>
</dbReference>